<proteinExistence type="inferred from homology"/>
<keyword evidence="5 6" id="KW-0067">ATP-binding</keyword>
<evidence type="ECO:0000256" key="6">
    <source>
        <dbReference type="PROSITE-ProRule" id="PRU10141"/>
    </source>
</evidence>
<feature type="domain" description="Protein kinase" evidence="8">
    <location>
        <begin position="19"/>
        <end position="284"/>
    </location>
</feature>
<keyword evidence="3 6" id="KW-0547">Nucleotide-binding</keyword>
<keyword evidence="1 7" id="KW-0723">Serine/threonine-protein kinase</keyword>
<comment type="caution">
    <text evidence="9">The sequence shown here is derived from an EMBL/GenBank/DDBJ whole genome shotgun (WGS) entry which is preliminary data.</text>
</comment>
<dbReference type="Pfam" id="PF00069">
    <property type="entry name" value="Pkinase"/>
    <property type="match status" value="1"/>
</dbReference>
<evidence type="ECO:0000256" key="7">
    <source>
        <dbReference type="RuleBase" id="RU000304"/>
    </source>
</evidence>
<dbReference type="AlphaFoldDB" id="A0ABD2A036"/>
<reference evidence="9 10" key="1">
    <citation type="journal article" date="2024" name="Ann. Entomol. Soc. Am.">
        <title>Genomic analyses of the southern and eastern yellowjacket wasps (Hymenoptera: Vespidae) reveal evolutionary signatures of social life.</title>
        <authorList>
            <person name="Catto M.A."/>
            <person name="Caine P.B."/>
            <person name="Orr S.E."/>
            <person name="Hunt B.G."/>
            <person name="Goodisman M.A.D."/>
        </authorList>
    </citation>
    <scope>NUCLEOTIDE SEQUENCE [LARGE SCALE GENOMIC DNA]</scope>
    <source>
        <strain evidence="9">233</strain>
        <tissue evidence="9">Head and thorax</tissue>
    </source>
</reference>
<evidence type="ECO:0000313" key="10">
    <source>
        <dbReference type="Proteomes" id="UP001607302"/>
    </source>
</evidence>
<protein>
    <submittedName>
        <fullName evidence="9">Testis-specific serine/threonine-protein kinase 1-like</fullName>
    </submittedName>
</protein>
<evidence type="ECO:0000256" key="2">
    <source>
        <dbReference type="ARBA" id="ARBA00022679"/>
    </source>
</evidence>
<keyword evidence="10" id="KW-1185">Reference proteome</keyword>
<dbReference type="Proteomes" id="UP001607302">
    <property type="component" value="Unassembled WGS sequence"/>
</dbReference>
<evidence type="ECO:0000256" key="1">
    <source>
        <dbReference type="ARBA" id="ARBA00022527"/>
    </source>
</evidence>
<comment type="similarity">
    <text evidence="7">Belongs to the protein kinase superfamily.</text>
</comment>
<name>A0ABD2A036_VESSQ</name>
<dbReference type="InterPro" id="IPR008271">
    <property type="entry name" value="Ser/Thr_kinase_AS"/>
</dbReference>
<dbReference type="SMART" id="SM00220">
    <property type="entry name" value="S_TKc"/>
    <property type="match status" value="1"/>
</dbReference>
<dbReference type="PROSITE" id="PS50011">
    <property type="entry name" value="PROTEIN_KINASE_DOM"/>
    <property type="match status" value="1"/>
</dbReference>
<dbReference type="SUPFAM" id="SSF56112">
    <property type="entry name" value="Protein kinase-like (PK-like)"/>
    <property type="match status" value="1"/>
</dbReference>
<evidence type="ECO:0000313" key="9">
    <source>
        <dbReference type="EMBL" id="KAL2713766.1"/>
    </source>
</evidence>
<dbReference type="PANTHER" id="PTHR24346:SF82">
    <property type="entry name" value="KP78A-RELATED"/>
    <property type="match status" value="1"/>
</dbReference>
<dbReference type="PROSITE" id="PS00107">
    <property type="entry name" value="PROTEIN_KINASE_ATP"/>
    <property type="match status" value="1"/>
</dbReference>
<dbReference type="GO" id="GO:0005524">
    <property type="term" value="F:ATP binding"/>
    <property type="evidence" value="ECO:0007669"/>
    <property type="project" value="UniProtKB-UniRule"/>
</dbReference>
<dbReference type="InterPro" id="IPR017441">
    <property type="entry name" value="Protein_kinase_ATP_BS"/>
</dbReference>
<evidence type="ECO:0000256" key="3">
    <source>
        <dbReference type="ARBA" id="ARBA00022741"/>
    </source>
</evidence>
<dbReference type="CDD" id="cd14080">
    <property type="entry name" value="STKc_TSSK-like"/>
    <property type="match status" value="1"/>
</dbReference>
<dbReference type="PANTHER" id="PTHR24346">
    <property type="entry name" value="MAP/MICROTUBULE AFFINITY-REGULATING KINASE"/>
    <property type="match status" value="1"/>
</dbReference>
<dbReference type="GO" id="GO:0004674">
    <property type="term" value="F:protein serine/threonine kinase activity"/>
    <property type="evidence" value="ECO:0007669"/>
    <property type="project" value="UniProtKB-KW"/>
</dbReference>
<dbReference type="PROSITE" id="PS00108">
    <property type="entry name" value="PROTEIN_KINASE_ST"/>
    <property type="match status" value="1"/>
</dbReference>
<dbReference type="Gene3D" id="1.10.510.10">
    <property type="entry name" value="Transferase(Phosphotransferase) domain 1"/>
    <property type="match status" value="1"/>
</dbReference>
<dbReference type="EMBL" id="JAUDFV010000157">
    <property type="protein sequence ID" value="KAL2713766.1"/>
    <property type="molecule type" value="Genomic_DNA"/>
</dbReference>
<feature type="binding site" evidence="6">
    <location>
        <position position="53"/>
    </location>
    <ligand>
        <name>ATP</name>
        <dbReference type="ChEBI" id="CHEBI:30616"/>
    </ligand>
</feature>
<evidence type="ECO:0000256" key="4">
    <source>
        <dbReference type="ARBA" id="ARBA00022777"/>
    </source>
</evidence>
<dbReference type="InterPro" id="IPR000719">
    <property type="entry name" value="Prot_kinase_dom"/>
</dbReference>
<keyword evidence="4" id="KW-0418">Kinase</keyword>
<evidence type="ECO:0000256" key="5">
    <source>
        <dbReference type="ARBA" id="ARBA00022840"/>
    </source>
</evidence>
<evidence type="ECO:0000259" key="8">
    <source>
        <dbReference type="PROSITE" id="PS50011"/>
    </source>
</evidence>
<dbReference type="InterPro" id="IPR011009">
    <property type="entry name" value="Kinase-like_dom_sf"/>
</dbReference>
<accession>A0ABD2A036</accession>
<sequence length="379" mass="43905">MSDLNQTASEEAVLLERGYKLTKKIGEGSYAKVYQAEYKSQYRSVKDCTLACKIIDTAKAPKDFVRKFLPRELDILVKLNHPHVVHIHSIFQRRMKYFIFMRYAENGDLLDFILKNGAVSENQARIWLRQLALGIQYLHEMEIAHRDLKCENILLTMNYNVKLADFGFSRYMIDNRGKHVLSDTYCGSLSYAAPEVLRGAPYNPKYSDIWSLGVILYIILNKAMPFDETNIKILYEQQISRKWKFRRKIDENISENAKKTVMNLLEPDVKKRWQVDQILYSDWIAMDPRLLVLTPIEQSALNHAIEERKKNEEKFSKKKSLKIEKKSEKPQNVGEIGQVTILKDATKVSTSLLRMAQSTFHKAAPSSLLPIGLPKKLET</sequence>
<dbReference type="FunFam" id="1.10.510.10:FF:000943">
    <property type="entry name" value="testis-specific serine/threonine-protein kinase 1"/>
    <property type="match status" value="1"/>
</dbReference>
<keyword evidence="2" id="KW-0808">Transferase</keyword>
<gene>
    <name evidence="9" type="ORF">V1478_016323</name>
</gene>
<organism evidence="9 10">
    <name type="scientific">Vespula squamosa</name>
    <name type="common">Southern yellow jacket</name>
    <name type="synonym">Wasp</name>
    <dbReference type="NCBI Taxonomy" id="30214"/>
    <lineage>
        <taxon>Eukaryota</taxon>
        <taxon>Metazoa</taxon>
        <taxon>Ecdysozoa</taxon>
        <taxon>Arthropoda</taxon>
        <taxon>Hexapoda</taxon>
        <taxon>Insecta</taxon>
        <taxon>Pterygota</taxon>
        <taxon>Neoptera</taxon>
        <taxon>Endopterygota</taxon>
        <taxon>Hymenoptera</taxon>
        <taxon>Apocrita</taxon>
        <taxon>Aculeata</taxon>
        <taxon>Vespoidea</taxon>
        <taxon>Vespidae</taxon>
        <taxon>Vespinae</taxon>
        <taxon>Vespula</taxon>
    </lineage>
</organism>